<reference evidence="1 2" key="1">
    <citation type="submission" date="2013-11" db="EMBL/GenBank/DDBJ databases">
        <title>Genome sequencing of Stegodyphus mimosarum.</title>
        <authorList>
            <person name="Bechsgaard J."/>
        </authorList>
    </citation>
    <scope>NUCLEOTIDE SEQUENCE [LARGE SCALE GENOMIC DNA]</scope>
</reference>
<gene>
    <name evidence="1" type="ORF">X975_15812</name>
</gene>
<name>A0A087TF07_STEMI</name>
<organism evidence="1 2">
    <name type="scientific">Stegodyphus mimosarum</name>
    <name type="common">African social velvet spider</name>
    <dbReference type="NCBI Taxonomy" id="407821"/>
    <lineage>
        <taxon>Eukaryota</taxon>
        <taxon>Metazoa</taxon>
        <taxon>Ecdysozoa</taxon>
        <taxon>Arthropoda</taxon>
        <taxon>Chelicerata</taxon>
        <taxon>Arachnida</taxon>
        <taxon>Araneae</taxon>
        <taxon>Araneomorphae</taxon>
        <taxon>Entelegynae</taxon>
        <taxon>Eresoidea</taxon>
        <taxon>Eresidae</taxon>
        <taxon>Stegodyphus</taxon>
    </lineage>
</organism>
<dbReference type="Proteomes" id="UP000054359">
    <property type="component" value="Unassembled WGS sequence"/>
</dbReference>
<proteinExistence type="predicted"/>
<protein>
    <submittedName>
        <fullName evidence="1">Uncharacterized protein</fullName>
    </submittedName>
</protein>
<feature type="non-terminal residue" evidence="1">
    <location>
        <position position="75"/>
    </location>
</feature>
<accession>A0A087TF07</accession>
<evidence type="ECO:0000313" key="2">
    <source>
        <dbReference type="Proteomes" id="UP000054359"/>
    </source>
</evidence>
<dbReference type="EMBL" id="KK114914">
    <property type="protein sequence ID" value="KFM63696.1"/>
    <property type="molecule type" value="Genomic_DNA"/>
</dbReference>
<keyword evidence="2" id="KW-1185">Reference proteome</keyword>
<evidence type="ECO:0000313" key="1">
    <source>
        <dbReference type="EMBL" id="KFM63696.1"/>
    </source>
</evidence>
<dbReference type="AlphaFoldDB" id="A0A087TF07"/>
<sequence>MYGKCTTTSLSSTMFNTQWKHCKLSVKVISFEKRMSEQKQHLVLYEEICELFFRYMPFISKNTFFNFRHRASSVM</sequence>